<keyword evidence="2" id="KW-1185">Reference proteome</keyword>
<sequence>MAYERIPLDQFSEVFSSKIEISSVSIGGTIVSVSDEFFAEAFHLLLVEPAPSLKGQFGPKGALFSGWESRRHNPDYDWVIIKLGTTGEIAGFDIDTSHFNGNEAPKVSVEALYLPGAEDAPTASDPRWTEILTKVDLGPSSRHLFKIPDTQGVNYVKLNMYPDGGIARFRVYGTVVATHPDVPTDLFDVAHVFAGGRVVFTSDQHFGVGSNLILPGRGKDMGDGWETRRSRQPSHKDWVIIKLGAPSYLSHVVIDTAHFKGNFPQSCEIHAINGGLDIPPHSPSHAPPPSCNPATEAGAPTAVADEWALVLPKVHLGPHREHSFQLETDAHKYTHVRLTIYPDGGVKRVRVFGQLETGTDGTPASRSGLTSAMSHDGSEVPVGSVNASGLRSSTRSTPALPLTPEAFAPFGQVIQSYPDVHSAPRAVKITPANFGSALKYHKLTLLDSSYPEASSATAGISVYRCQPVTVNATGEVDVTALERHPYTNQAFIPMGEDRSKKYLVAVAKNGENDRPDLSTLRAFIADAGQGIVYNTAVWHQPMTVLDGPMDLACVETQIGNGDKADCEIVEFSGGLDEVVKIQIPAVL</sequence>
<reference evidence="1" key="1">
    <citation type="submission" date="2021-03" db="EMBL/GenBank/DDBJ databases">
        <authorList>
            <consortium name="DOE Joint Genome Institute"/>
            <person name="Ahrendt S."/>
            <person name="Looney B.P."/>
            <person name="Miyauchi S."/>
            <person name="Morin E."/>
            <person name="Drula E."/>
            <person name="Courty P.E."/>
            <person name="Chicoki N."/>
            <person name="Fauchery L."/>
            <person name="Kohler A."/>
            <person name="Kuo A."/>
            <person name="Labutti K."/>
            <person name="Pangilinan J."/>
            <person name="Lipzen A."/>
            <person name="Riley R."/>
            <person name="Andreopoulos W."/>
            <person name="He G."/>
            <person name="Johnson J."/>
            <person name="Barry K.W."/>
            <person name="Grigoriev I.V."/>
            <person name="Nagy L."/>
            <person name="Hibbett D."/>
            <person name="Henrissat B."/>
            <person name="Matheny P.B."/>
            <person name="Labbe J."/>
            <person name="Martin F."/>
        </authorList>
    </citation>
    <scope>NUCLEOTIDE SEQUENCE</scope>
    <source>
        <strain evidence="1">HHB10654</strain>
    </source>
</reference>
<reference evidence="1" key="2">
    <citation type="journal article" date="2022" name="New Phytol.">
        <title>Evolutionary transition to the ectomycorrhizal habit in the genomes of a hyperdiverse lineage of mushroom-forming fungi.</title>
        <authorList>
            <person name="Looney B."/>
            <person name="Miyauchi S."/>
            <person name="Morin E."/>
            <person name="Drula E."/>
            <person name="Courty P.E."/>
            <person name="Kohler A."/>
            <person name="Kuo A."/>
            <person name="LaButti K."/>
            <person name="Pangilinan J."/>
            <person name="Lipzen A."/>
            <person name="Riley R."/>
            <person name="Andreopoulos W."/>
            <person name="He G."/>
            <person name="Johnson J."/>
            <person name="Nolan M."/>
            <person name="Tritt A."/>
            <person name="Barry K.W."/>
            <person name="Grigoriev I.V."/>
            <person name="Nagy L.G."/>
            <person name="Hibbett D."/>
            <person name="Henrissat B."/>
            <person name="Matheny P.B."/>
            <person name="Labbe J."/>
            <person name="Martin F.M."/>
        </authorList>
    </citation>
    <scope>NUCLEOTIDE SEQUENCE</scope>
    <source>
        <strain evidence="1">HHB10654</strain>
    </source>
</reference>
<protein>
    <submittedName>
        <fullName evidence="1">Allantoicase</fullName>
    </submittedName>
</protein>
<accession>A0ACB8T4L1</accession>
<proteinExistence type="predicted"/>
<gene>
    <name evidence="1" type="ORF">BV25DRAFT_1883467</name>
</gene>
<dbReference type="EMBL" id="MU277202">
    <property type="protein sequence ID" value="KAI0063629.1"/>
    <property type="molecule type" value="Genomic_DNA"/>
</dbReference>
<organism evidence="1 2">
    <name type="scientific">Artomyces pyxidatus</name>
    <dbReference type="NCBI Taxonomy" id="48021"/>
    <lineage>
        <taxon>Eukaryota</taxon>
        <taxon>Fungi</taxon>
        <taxon>Dikarya</taxon>
        <taxon>Basidiomycota</taxon>
        <taxon>Agaricomycotina</taxon>
        <taxon>Agaricomycetes</taxon>
        <taxon>Russulales</taxon>
        <taxon>Auriscalpiaceae</taxon>
        <taxon>Artomyces</taxon>
    </lineage>
</organism>
<name>A0ACB8T4L1_9AGAM</name>
<evidence type="ECO:0000313" key="2">
    <source>
        <dbReference type="Proteomes" id="UP000814140"/>
    </source>
</evidence>
<evidence type="ECO:0000313" key="1">
    <source>
        <dbReference type="EMBL" id="KAI0063629.1"/>
    </source>
</evidence>
<dbReference type="Proteomes" id="UP000814140">
    <property type="component" value="Unassembled WGS sequence"/>
</dbReference>
<comment type="caution">
    <text evidence="1">The sequence shown here is derived from an EMBL/GenBank/DDBJ whole genome shotgun (WGS) entry which is preliminary data.</text>
</comment>